<evidence type="ECO:0000256" key="1">
    <source>
        <dbReference type="ARBA" id="ARBA00006817"/>
    </source>
</evidence>
<protein>
    <submittedName>
        <fullName evidence="4">Uncharacterized conserved protein YndB, AHSA1/START domain</fullName>
    </submittedName>
</protein>
<dbReference type="InterPro" id="IPR023393">
    <property type="entry name" value="START-like_dom_sf"/>
</dbReference>
<accession>A0A1H4N1W8</accession>
<dbReference type="Proteomes" id="UP000182652">
    <property type="component" value="Unassembled WGS sequence"/>
</dbReference>
<reference evidence="4 5" key="1">
    <citation type="submission" date="2016-10" db="EMBL/GenBank/DDBJ databases">
        <authorList>
            <person name="de Groot N.N."/>
        </authorList>
    </citation>
    <scope>NUCLEOTIDE SEQUENCE [LARGE SCALE GENOMIC DNA]</scope>
    <source>
        <strain evidence="4 5">DSM 10495</strain>
    </source>
</reference>
<dbReference type="STRING" id="156980.SAMN04489745_1513"/>
<dbReference type="SUPFAM" id="SSF55961">
    <property type="entry name" value="Bet v1-like"/>
    <property type="match status" value="1"/>
</dbReference>
<organism evidence="4 5">
    <name type="scientific">Arthrobacter woluwensis</name>
    <dbReference type="NCBI Taxonomy" id="156980"/>
    <lineage>
        <taxon>Bacteria</taxon>
        <taxon>Bacillati</taxon>
        <taxon>Actinomycetota</taxon>
        <taxon>Actinomycetes</taxon>
        <taxon>Micrococcales</taxon>
        <taxon>Micrococcaceae</taxon>
        <taxon>Arthrobacter</taxon>
    </lineage>
</organism>
<proteinExistence type="inferred from homology"/>
<dbReference type="EMBL" id="FNSN01000003">
    <property type="protein sequence ID" value="SEB88735.1"/>
    <property type="molecule type" value="Genomic_DNA"/>
</dbReference>
<name>A0A1H4N1W8_9MICC</name>
<evidence type="ECO:0000259" key="3">
    <source>
        <dbReference type="Pfam" id="PF08327"/>
    </source>
</evidence>
<sequence>MEDQDDTQQEPSMSQKPSGGAPVTDLRFEVFGFIARPIEEVYEAVADPAILSEYFTTGGAIGRLETGATVQWDFADFPGAFPVTVLRAEPAEMISLRWGAAPGTSVEQDGTVVDFVFTSVDDGARTKVAVREQAWKPTDDGAAAAFGNCMGWTGMLAAMKAWLEHGVRLREGFYR</sequence>
<feature type="region of interest" description="Disordered" evidence="2">
    <location>
        <begin position="1"/>
        <end position="21"/>
    </location>
</feature>
<dbReference type="InterPro" id="IPR013538">
    <property type="entry name" value="ASHA1/2-like_C"/>
</dbReference>
<dbReference type="Pfam" id="PF08327">
    <property type="entry name" value="AHSA1"/>
    <property type="match status" value="1"/>
</dbReference>
<evidence type="ECO:0000256" key="2">
    <source>
        <dbReference type="SAM" id="MobiDB-lite"/>
    </source>
</evidence>
<dbReference type="AlphaFoldDB" id="A0A1H4N1W8"/>
<comment type="similarity">
    <text evidence="1">Belongs to the AHA1 family.</text>
</comment>
<feature type="domain" description="Activator of Hsp90 ATPase homologue 1/2-like C-terminal" evidence="3">
    <location>
        <begin position="37"/>
        <end position="164"/>
    </location>
</feature>
<evidence type="ECO:0000313" key="4">
    <source>
        <dbReference type="EMBL" id="SEB88735.1"/>
    </source>
</evidence>
<keyword evidence="5" id="KW-1185">Reference proteome</keyword>
<dbReference type="Gene3D" id="3.30.530.20">
    <property type="match status" value="1"/>
</dbReference>
<dbReference type="RefSeq" id="WP_254780512.1">
    <property type="nucleotide sequence ID" value="NZ_FNSN01000003.1"/>
</dbReference>
<gene>
    <name evidence="4" type="ORF">SAMN04489745_1513</name>
</gene>
<evidence type="ECO:0000313" key="5">
    <source>
        <dbReference type="Proteomes" id="UP000182652"/>
    </source>
</evidence>